<reference evidence="2" key="1">
    <citation type="submission" date="2020-11" db="EMBL/GenBank/DDBJ databases">
        <authorList>
            <consortium name="DOE Joint Genome Institute"/>
            <person name="Ahrendt S."/>
            <person name="Riley R."/>
            <person name="Andreopoulos W."/>
            <person name="Labutti K."/>
            <person name="Pangilinan J."/>
            <person name="Ruiz-Duenas F.J."/>
            <person name="Barrasa J.M."/>
            <person name="Sanchez-Garcia M."/>
            <person name="Camarero S."/>
            <person name="Miyauchi S."/>
            <person name="Serrano A."/>
            <person name="Linde D."/>
            <person name="Babiker R."/>
            <person name="Drula E."/>
            <person name="Ayuso-Fernandez I."/>
            <person name="Pacheco R."/>
            <person name="Padilla G."/>
            <person name="Ferreira P."/>
            <person name="Barriuso J."/>
            <person name="Kellner H."/>
            <person name="Castanera R."/>
            <person name="Alfaro M."/>
            <person name="Ramirez L."/>
            <person name="Pisabarro A.G."/>
            <person name="Kuo A."/>
            <person name="Tritt A."/>
            <person name="Lipzen A."/>
            <person name="He G."/>
            <person name="Yan M."/>
            <person name="Ng V."/>
            <person name="Cullen D."/>
            <person name="Martin F."/>
            <person name="Rosso M.-N."/>
            <person name="Henrissat B."/>
            <person name="Hibbett D."/>
            <person name="Martinez A.T."/>
            <person name="Grigoriev I.V."/>
        </authorList>
    </citation>
    <scope>NUCLEOTIDE SEQUENCE</scope>
    <source>
        <strain evidence="2">AH 40177</strain>
    </source>
</reference>
<dbReference type="OrthoDB" id="5987198at2759"/>
<feature type="domain" description="Protein kinase" evidence="1">
    <location>
        <begin position="1"/>
        <end position="164"/>
    </location>
</feature>
<dbReference type="GO" id="GO:0005524">
    <property type="term" value="F:ATP binding"/>
    <property type="evidence" value="ECO:0007669"/>
    <property type="project" value="InterPro"/>
</dbReference>
<evidence type="ECO:0000259" key="1">
    <source>
        <dbReference type="PROSITE" id="PS50011"/>
    </source>
</evidence>
<dbReference type="GO" id="GO:0004672">
    <property type="term" value="F:protein kinase activity"/>
    <property type="evidence" value="ECO:0007669"/>
    <property type="project" value="InterPro"/>
</dbReference>
<protein>
    <recommendedName>
        <fullName evidence="1">Protein kinase domain-containing protein</fullName>
    </recommendedName>
</protein>
<evidence type="ECO:0000313" key="3">
    <source>
        <dbReference type="Proteomes" id="UP000772434"/>
    </source>
</evidence>
<dbReference type="AlphaFoldDB" id="A0A9P5Q044"/>
<comment type="caution">
    <text evidence="2">The sequence shown here is derived from an EMBL/GenBank/DDBJ whole genome shotgun (WGS) entry which is preliminary data.</text>
</comment>
<organism evidence="2 3">
    <name type="scientific">Rhodocollybia butyracea</name>
    <dbReference type="NCBI Taxonomy" id="206335"/>
    <lineage>
        <taxon>Eukaryota</taxon>
        <taxon>Fungi</taxon>
        <taxon>Dikarya</taxon>
        <taxon>Basidiomycota</taxon>
        <taxon>Agaricomycotina</taxon>
        <taxon>Agaricomycetes</taxon>
        <taxon>Agaricomycetidae</taxon>
        <taxon>Agaricales</taxon>
        <taxon>Marasmiineae</taxon>
        <taxon>Omphalotaceae</taxon>
        <taxon>Rhodocollybia</taxon>
    </lineage>
</organism>
<keyword evidence="3" id="KW-1185">Reference proteome</keyword>
<dbReference type="InterPro" id="IPR011009">
    <property type="entry name" value="Kinase-like_dom_sf"/>
</dbReference>
<dbReference type="SUPFAM" id="SSF56112">
    <property type="entry name" value="Protein kinase-like (PK-like)"/>
    <property type="match status" value="1"/>
</dbReference>
<evidence type="ECO:0000313" key="2">
    <source>
        <dbReference type="EMBL" id="KAF9072414.1"/>
    </source>
</evidence>
<dbReference type="Proteomes" id="UP000772434">
    <property type="component" value="Unassembled WGS sequence"/>
</dbReference>
<name>A0A9P5Q044_9AGAR</name>
<gene>
    <name evidence="2" type="ORF">BDP27DRAFT_411901</name>
</gene>
<sequence>MFEGLQFMHSLNIAHNDAKDTNIMMDWHPIFDFPPHGANPARKADWSGLITYHNHTTHPVKHYFIDWNLSRKYDSVDNPPLLPPGYGGDQTVPEFKRNEMCNPFAVDVYCMGNVIQRRFIDGIDPWGPARRNVEFLNDLISDMTHDDPSKRPTMDEVVSRFEKIRNGLSWWKLRCRVSDRRISLFWHLLYSPIHWAVQLSYILRRIPAIPDYTTSSTYSST</sequence>
<accession>A0A9P5Q044</accession>
<dbReference type="EMBL" id="JADNRY010000024">
    <property type="protein sequence ID" value="KAF9072414.1"/>
    <property type="molecule type" value="Genomic_DNA"/>
</dbReference>
<dbReference type="InterPro" id="IPR000719">
    <property type="entry name" value="Prot_kinase_dom"/>
</dbReference>
<proteinExistence type="predicted"/>
<dbReference type="PROSITE" id="PS50011">
    <property type="entry name" value="PROTEIN_KINASE_DOM"/>
    <property type="match status" value="1"/>
</dbReference>
<dbReference type="Gene3D" id="1.10.510.10">
    <property type="entry name" value="Transferase(Phosphotransferase) domain 1"/>
    <property type="match status" value="1"/>
</dbReference>